<dbReference type="Proteomes" id="UP000799750">
    <property type="component" value="Unassembled WGS sequence"/>
</dbReference>
<evidence type="ECO:0000313" key="2">
    <source>
        <dbReference type="EMBL" id="KAF2501292.1"/>
    </source>
</evidence>
<name>A0A6A6RA81_9PEZI</name>
<accession>A0A6A6RA81</accession>
<dbReference type="Pfam" id="PF12311">
    <property type="entry name" value="DUF3632"/>
    <property type="match status" value="1"/>
</dbReference>
<dbReference type="InterPro" id="IPR053204">
    <property type="entry name" value="Oxopyrrolidines_Biosynth-assoc"/>
</dbReference>
<feature type="region of interest" description="Disordered" evidence="1">
    <location>
        <begin position="57"/>
        <end position="76"/>
    </location>
</feature>
<dbReference type="InterPro" id="IPR022085">
    <property type="entry name" value="OpdG"/>
</dbReference>
<dbReference type="PANTHER" id="PTHR38797:SF4">
    <property type="entry name" value="NUCLEAR PORE COMPLEX PROTEIN NUP85"/>
    <property type="match status" value="1"/>
</dbReference>
<evidence type="ECO:0000256" key="1">
    <source>
        <dbReference type="SAM" id="MobiDB-lite"/>
    </source>
</evidence>
<evidence type="ECO:0000313" key="3">
    <source>
        <dbReference type="Proteomes" id="UP000799750"/>
    </source>
</evidence>
<gene>
    <name evidence="2" type="ORF">BU16DRAFT_195558</name>
</gene>
<protein>
    <submittedName>
        <fullName evidence="2">Uncharacterized protein</fullName>
    </submittedName>
</protein>
<organism evidence="2 3">
    <name type="scientific">Lophium mytilinum</name>
    <dbReference type="NCBI Taxonomy" id="390894"/>
    <lineage>
        <taxon>Eukaryota</taxon>
        <taxon>Fungi</taxon>
        <taxon>Dikarya</taxon>
        <taxon>Ascomycota</taxon>
        <taxon>Pezizomycotina</taxon>
        <taxon>Dothideomycetes</taxon>
        <taxon>Pleosporomycetidae</taxon>
        <taxon>Mytilinidiales</taxon>
        <taxon>Mytilinidiaceae</taxon>
        <taxon>Lophium</taxon>
    </lineage>
</organism>
<proteinExistence type="predicted"/>
<reference evidence="2" key="1">
    <citation type="journal article" date="2020" name="Stud. Mycol.">
        <title>101 Dothideomycetes genomes: a test case for predicting lifestyles and emergence of pathogens.</title>
        <authorList>
            <person name="Haridas S."/>
            <person name="Albert R."/>
            <person name="Binder M."/>
            <person name="Bloem J."/>
            <person name="Labutti K."/>
            <person name="Salamov A."/>
            <person name="Andreopoulos B."/>
            <person name="Baker S."/>
            <person name="Barry K."/>
            <person name="Bills G."/>
            <person name="Bluhm B."/>
            <person name="Cannon C."/>
            <person name="Castanera R."/>
            <person name="Culley D."/>
            <person name="Daum C."/>
            <person name="Ezra D."/>
            <person name="Gonzalez J."/>
            <person name="Henrissat B."/>
            <person name="Kuo A."/>
            <person name="Liang C."/>
            <person name="Lipzen A."/>
            <person name="Lutzoni F."/>
            <person name="Magnuson J."/>
            <person name="Mondo S."/>
            <person name="Nolan M."/>
            <person name="Ohm R."/>
            <person name="Pangilinan J."/>
            <person name="Park H.-J."/>
            <person name="Ramirez L."/>
            <person name="Alfaro M."/>
            <person name="Sun H."/>
            <person name="Tritt A."/>
            <person name="Yoshinaga Y."/>
            <person name="Zwiers L.-H."/>
            <person name="Turgeon B."/>
            <person name="Goodwin S."/>
            <person name="Spatafora J."/>
            <person name="Crous P."/>
            <person name="Grigoriev I."/>
        </authorList>
    </citation>
    <scope>NUCLEOTIDE SEQUENCE</scope>
    <source>
        <strain evidence="2">CBS 269.34</strain>
    </source>
</reference>
<dbReference type="PANTHER" id="PTHR38797">
    <property type="entry name" value="NUCLEAR PORE COMPLEX PROTEIN NUP85-RELATED"/>
    <property type="match status" value="1"/>
</dbReference>
<keyword evidence="3" id="KW-1185">Reference proteome</keyword>
<dbReference type="AlphaFoldDB" id="A0A6A6RA81"/>
<sequence>MASEAPSTDEAAEIDQLGPLRNWFMPEMDGPAYKTLLSYMSGSSTLGDTVNALATPIDHAYSDPPQAKKATERSDNEKSAEGLLWNLWYSVLHTAKRNSWREPAAHDRLLALVKALKARPDPPRPDPMPEKLQGDWIWEPGVLWSELLMIGPATRESWNDVPREDYEVSIAEIHAWTNVNSFVARLTVEGIADFVIYSGWMVKMMLEVMGQKKGRVPKGTRLDAVVPPAAVWILQAGSIVRDHKAGENEDRSVKSSFYEERWVAGKKAFKEVVERDDVAEETREIAREAFARMEELEQKSNRHLYSQD</sequence>
<dbReference type="EMBL" id="MU004182">
    <property type="protein sequence ID" value="KAF2501292.1"/>
    <property type="molecule type" value="Genomic_DNA"/>
</dbReference>
<dbReference type="OrthoDB" id="3350591at2759"/>